<name>A0A2P6NBN3_9EUKA</name>
<dbReference type="Proteomes" id="UP000241769">
    <property type="component" value="Unassembled WGS sequence"/>
</dbReference>
<dbReference type="InParanoid" id="A0A2P6NBN3"/>
<dbReference type="EMBL" id="MDYQ01000128">
    <property type="protein sequence ID" value="PRP81348.1"/>
    <property type="molecule type" value="Genomic_DNA"/>
</dbReference>
<accession>A0A2P6NBN3</accession>
<evidence type="ECO:0000313" key="3">
    <source>
        <dbReference type="EMBL" id="PRP81348.1"/>
    </source>
</evidence>
<feature type="transmembrane region" description="Helical" evidence="2">
    <location>
        <begin position="645"/>
        <end position="664"/>
    </location>
</feature>
<keyword evidence="2" id="KW-1133">Transmembrane helix</keyword>
<keyword evidence="2" id="KW-0472">Membrane</keyword>
<proteinExistence type="predicted"/>
<evidence type="ECO:0000256" key="2">
    <source>
        <dbReference type="SAM" id="Phobius"/>
    </source>
</evidence>
<feature type="region of interest" description="Disordered" evidence="1">
    <location>
        <begin position="426"/>
        <end position="451"/>
    </location>
</feature>
<reference evidence="3 4" key="1">
    <citation type="journal article" date="2018" name="Genome Biol. Evol.">
        <title>Multiple Roots of Fruiting Body Formation in Amoebozoa.</title>
        <authorList>
            <person name="Hillmann F."/>
            <person name="Forbes G."/>
            <person name="Novohradska S."/>
            <person name="Ferling I."/>
            <person name="Riege K."/>
            <person name="Groth M."/>
            <person name="Westermann M."/>
            <person name="Marz M."/>
            <person name="Spaller T."/>
            <person name="Winckler T."/>
            <person name="Schaap P."/>
            <person name="Glockner G."/>
        </authorList>
    </citation>
    <scope>NUCLEOTIDE SEQUENCE [LARGE SCALE GENOMIC DNA]</scope>
    <source>
        <strain evidence="3 4">Jena</strain>
    </source>
</reference>
<comment type="caution">
    <text evidence="3">The sequence shown here is derived from an EMBL/GenBank/DDBJ whole genome shotgun (WGS) entry which is preliminary data.</text>
</comment>
<protein>
    <submittedName>
        <fullName evidence="3">Uncharacterized protein</fullName>
    </submittedName>
</protein>
<dbReference type="AlphaFoldDB" id="A0A2P6NBN3"/>
<gene>
    <name evidence="3" type="ORF">PROFUN_04583</name>
</gene>
<keyword evidence="4" id="KW-1185">Reference proteome</keyword>
<organism evidence="3 4">
    <name type="scientific">Planoprotostelium fungivorum</name>
    <dbReference type="NCBI Taxonomy" id="1890364"/>
    <lineage>
        <taxon>Eukaryota</taxon>
        <taxon>Amoebozoa</taxon>
        <taxon>Evosea</taxon>
        <taxon>Variosea</taxon>
        <taxon>Cavosteliida</taxon>
        <taxon>Cavosteliaceae</taxon>
        <taxon>Planoprotostelium</taxon>
    </lineage>
</organism>
<evidence type="ECO:0000256" key="1">
    <source>
        <dbReference type="SAM" id="MobiDB-lite"/>
    </source>
</evidence>
<sequence length="836" mass="98301">MINVIGRARWLSNQAYRQSARSKWTPPKLLRSSPFRPLIPPTLFIRSIMSTADRERIMKEEISRFVDNLGDKVAYPHVLEESLKEFQEQERRKLEEEEKWKMSWLTDEERQKKIDLLELQIRDKEELLPDTVKYGVEATAEIVTRLVQYEEKAKRFIKLFDSGQLQAKYHPTFLDLPDKLVKSKEDEIIDAKCEREWRIEQREKAIAEGREPPPMLPEDEIIVGSRESKLSANHALYIAEQKRRNENFFRERYWDRKLPTSNQDAVDVNWVEAQVKWLAKTGSFPTYEESGNAQMEASEDLQRLVTYVEPVPLGAEEVKPVDPIKRPSTWGQPFTPPSMEPDAELDEREYDDLKYSKAQRALADESIIKFYRMNERTVVPEDMPITEENMRAHTEPAQYEKMMNDAEALEEETARLIDEAIKSGKPLEVKSKLPPPTEDEKPQPIPDLEEGEHEEHLIEFMSPDEIRERRRLVRKDDDDQLTFPFMKRKHTVSRAKQMIIDEIDMLKLELDILRLGGKFDIQERYVKYKDMQLQLLAKHMEQKRDYETPKYASNPYVTKWIELNTNSVGQALHKVTARLSELESTHAKSLALDPKDWRNLSELDKIAISLRGGRYHIPYRTLPWRRMDNDEAIRRGTSRRGYQQVAIYLTFLIIVFSLVGIYIHRKYERWGVRRERNSQEITITTQAIWQWIIRDLVESNYECKIAKALGFGNRMDIFSAKKITSTTMMKYWNIDHITYIAEIPGINGNKAHITMEIIYEGNYKWRVFEAWANINDSRSKKIMLDLPSPEKCTIYFPEAAQTLQFYKGGVIGSEGTDFDLKYKLTQENVNWEKAIV</sequence>
<evidence type="ECO:0000313" key="4">
    <source>
        <dbReference type="Proteomes" id="UP000241769"/>
    </source>
</evidence>
<keyword evidence="2" id="KW-0812">Transmembrane</keyword>